<sequence>MELLHLNVPYAKNRLVGEYLAGDGSFFHYRDWKESESRRRYRELMQRRFQREGLKNCIEKYMKQFSPSLPSAVEKNLEKLADPRSAVVIAGQQAGLLTGPLYTIHKILSVLSLAREKERELAVPVVPVFWIAGEDHDIGEVNHVYYLDKGKLKKHIYRQKHPLDKQMVSKRPVEGEEIRRWYREWLKHFGETEHTKAVLAFLDGLTERVTTYTEFFAAIILHFFGKYGLLFIDSAYPELRRLEGEYFGRILDAGPRLADALADQQNLLQQMGYEKMIDTKADCLHLFYEQDGNRVLLYFDRERDAAFGERVKFSLEELRSVAEHHPEKLSNNVVTRPLMQEWLFPVLAFIGGPGEIAYWAELKKIFELFGMNMPPVVPRIQITLIERNIASDLEDLSLSLEKVLTQGVEEELEERINRLKDREFLGFVAEKREEIFRIYREVAGYALAKDKGLAEIVEKNSRIVLSQLDYLQSKAEQSMLRKHGELLGKYMRIENFLHPLGGFQERCWNVFYFINLYGFSLIDELMELPLDFSGRHHAVKL</sequence>
<dbReference type="EMBL" id="LQYT01000073">
    <property type="protein sequence ID" value="KYD14317.1"/>
    <property type="molecule type" value="Genomic_DNA"/>
</dbReference>
<dbReference type="PATRIC" id="fig|301148.3.peg.251"/>
<proteinExistence type="inferred from homology"/>
<feature type="domain" description="Bacillithiol biosynthesis BshC C-terminal coiled-coil" evidence="4">
    <location>
        <begin position="382"/>
        <end position="541"/>
    </location>
</feature>
<dbReference type="HAMAP" id="MF_01867">
    <property type="entry name" value="BshC"/>
    <property type="match status" value="1"/>
</dbReference>
<dbReference type="OrthoDB" id="9765151at2"/>
<dbReference type="InterPro" id="IPR055399">
    <property type="entry name" value="CC_BshC"/>
</dbReference>
<dbReference type="RefSeq" id="WP_061569350.1">
    <property type="nucleotide sequence ID" value="NZ_LQYT01000073.1"/>
</dbReference>
<evidence type="ECO:0000259" key="3">
    <source>
        <dbReference type="Pfam" id="PF10079"/>
    </source>
</evidence>
<evidence type="ECO:0000313" key="5">
    <source>
        <dbReference type="EMBL" id="KYD14317.1"/>
    </source>
</evidence>
<comment type="similarity">
    <text evidence="2">Belongs to the BshC family.</text>
</comment>
<reference evidence="5 6" key="1">
    <citation type="submission" date="2016-01" db="EMBL/GenBank/DDBJ databases">
        <title>Draft Genome Sequences of Seven Thermophilic Sporeformers Isolated from Foods.</title>
        <authorList>
            <person name="Berendsen E.M."/>
            <person name="Wells-Bennik M.H."/>
            <person name="Krawcyk A.O."/>
            <person name="De Jong A."/>
            <person name="Holsappel S."/>
            <person name="Eijlander R.T."/>
            <person name="Kuipers O.P."/>
        </authorList>
    </citation>
    <scope>NUCLEOTIDE SEQUENCE [LARGE SCALE GENOMIC DNA]</scope>
    <source>
        <strain evidence="5 6">B4135</strain>
    </source>
</reference>
<gene>
    <name evidence="2" type="primary">bshC</name>
    <name evidence="5" type="ORF">B4135_2744</name>
</gene>
<dbReference type="GO" id="GO:0016874">
    <property type="term" value="F:ligase activity"/>
    <property type="evidence" value="ECO:0007669"/>
    <property type="project" value="UniProtKB-UniRule"/>
</dbReference>
<name>A0A150LPV0_9BACI</name>
<keyword evidence="1 2" id="KW-0436">Ligase</keyword>
<comment type="caution">
    <text evidence="5">The sequence shown here is derived from an EMBL/GenBank/DDBJ whole genome shotgun (WGS) entry which is preliminary data.</text>
</comment>
<dbReference type="Pfam" id="PF24850">
    <property type="entry name" value="CC_BshC"/>
    <property type="match status" value="1"/>
</dbReference>
<evidence type="ECO:0000259" key="4">
    <source>
        <dbReference type="Pfam" id="PF24850"/>
    </source>
</evidence>
<comment type="function">
    <text evidence="2">Involved in bacillithiol (BSH) biosynthesis. May catalyze the last step of the pathway, the addition of cysteine to glucosamine malate (GlcN-Mal) to generate BSH.</text>
</comment>
<dbReference type="Pfam" id="PF10079">
    <property type="entry name" value="Rossmann-like_BshC"/>
    <property type="match status" value="1"/>
</dbReference>
<dbReference type="STRING" id="301148.B4135_2744"/>
<dbReference type="AlphaFoldDB" id="A0A150LPV0"/>
<accession>A0A150LPV0</accession>
<organism evidence="5 6">
    <name type="scientific">Caldibacillus debilis</name>
    <dbReference type="NCBI Taxonomy" id="301148"/>
    <lineage>
        <taxon>Bacteria</taxon>
        <taxon>Bacillati</taxon>
        <taxon>Bacillota</taxon>
        <taxon>Bacilli</taxon>
        <taxon>Bacillales</taxon>
        <taxon>Bacillaceae</taxon>
        <taxon>Caldibacillus</taxon>
    </lineage>
</organism>
<feature type="domain" description="Bacillithiol biosynthesis BshC N-terminal Rossmann-like" evidence="3">
    <location>
        <begin position="1"/>
        <end position="379"/>
    </location>
</feature>
<protein>
    <recommendedName>
        <fullName evidence="2">Putative cysteine ligase BshC</fullName>
        <ecNumber evidence="2">6.-.-.-</ecNumber>
    </recommendedName>
</protein>
<dbReference type="NCBIfam" id="TIGR03998">
    <property type="entry name" value="thiol_BshC"/>
    <property type="match status" value="1"/>
</dbReference>
<dbReference type="InterPro" id="IPR055398">
    <property type="entry name" value="Rossmann-like_BshC"/>
</dbReference>
<dbReference type="InterPro" id="IPR011199">
    <property type="entry name" value="Bacillithiol_biosynth_BshC"/>
</dbReference>
<dbReference type="Proteomes" id="UP000075683">
    <property type="component" value="Unassembled WGS sequence"/>
</dbReference>
<evidence type="ECO:0000256" key="1">
    <source>
        <dbReference type="ARBA" id="ARBA00022598"/>
    </source>
</evidence>
<dbReference type="EC" id="6.-.-.-" evidence="2"/>
<evidence type="ECO:0000256" key="2">
    <source>
        <dbReference type="HAMAP-Rule" id="MF_01867"/>
    </source>
</evidence>
<dbReference type="PIRSF" id="PIRSF012535">
    <property type="entry name" value="UCP012535"/>
    <property type="match status" value="1"/>
</dbReference>
<evidence type="ECO:0000313" key="6">
    <source>
        <dbReference type="Proteomes" id="UP000075683"/>
    </source>
</evidence>